<keyword evidence="2" id="KW-1185">Reference proteome</keyword>
<dbReference type="AlphaFoldDB" id="M7AWA9"/>
<proteinExistence type="predicted"/>
<dbReference type="Proteomes" id="UP000031443">
    <property type="component" value="Unassembled WGS sequence"/>
</dbReference>
<name>M7AWA9_CHEMY</name>
<sequence>MPGQKGTLAAAERAAKSLLRCSVGVEGEALKPQSAAADKTHRGARAAVQTKPVMCCCGLGLVSEGEEVNPSAITFLMLLPPLQNSLSAPK</sequence>
<evidence type="ECO:0000313" key="1">
    <source>
        <dbReference type="EMBL" id="EMP27305.1"/>
    </source>
</evidence>
<protein>
    <submittedName>
        <fullName evidence="1">Uncharacterized protein</fullName>
    </submittedName>
</protein>
<reference evidence="2" key="1">
    <citation type="journal article" date="2013" name="Nat. Genet.">
        <title>The draft genomes of soft-shell turtle and green sea turtle yield insights into the development and evolution of the turtle-specific body plan.</title>
        <authorList>
            <person name="Wang Z."/>
            <person name="Pascual-Anaya J."/>
            <person name="Zadissa A."/>
            <person name="Li W."/>
            <person name="Niimura Y."/>
            <person name="Huang Z."/>
            <person name="Li C."/>
            <person name="White S."/>
            <person name="Xiong Z."/>
            <person name="Fang D."/>
            <person name="Wang B."/>
            <person name="Ming Y."/>
            <person name="Chen Y."/>
            <person name="Zheng Y."/>
            <person name="Kuraku S."/>
            <person name="Pignatelli M."/>
            <person name="Herrero J."/>
            <person name="Beal K."/>
            <person name="Nozawa M."/>
            <person name="Li Q."/>
            <person name="Wang J."/>
            <person name="Zhang H."/>
            <person name="Yu L."/>
            <person name="Shigenobu S."/>
            <person name="Wang J."/>
            <person name="Liu J."/>
            <person name="Flicek P."/>
            <person name="Searle S."/>
            <person name="Wang J."/>
            <person name="Kuratani S."/>
            <person name="Yin Y."/>
            <person name="Aken B."/>
            <person name="Zhang G."/>
            <person name="Irie N."/>
        </authorList>
    </citation>
    <scope>NUCLEOTIDE SEQUENCE [LARGE SCALE GENOMIC DNA]</scope>
</reference>
<dbReference type="EMBL" id="KB571224">
    <property type="protein sequence ID" value="EMP27305.1"/>
    <property type="molecule type" value="Genomic_DNA"/>
</dbReference>
<evidence type="ECO:0000313" key="2">
    <source>
        <dbReference type="Proteomes" id="UP000031443"/>
    </source>
</evidence>
<gene>
    <name evidence="1" type="ORF">UY3_15588</name>
</gene>
<organism evidence="1 2">
    <name type="scientific">Chelonia mydas</name>
    <name type="common">Green sea-turtle</name>
    <name type="synonym">Chelonia agassizi</name>
    <dbReference type="NCBI Taxonomy" id="8469"/>
    <lineage>
        <taxon>Eukaryota</taxon>
        <taxon>Metazoa</taxon>
        <taxon>Chordata</taxon>
        <taxon>Craniata</taxon>
        <taxon>Vertebrata</taxon>
        <taxon>Euteleostomi</taxon>
        <taxon>Archelosauria</taxon>
        <taxon>Testudinata</taxon>
        <taxon>Testudines</taxon>
        <taxon>Cryptodira</taxon>
        <taxon>Durocryptodira</taxon>
        <taxon>Americhelydia</taxon>
        <taxon>Chelonioidea</taxon>
        <taxon>Cheloniidae</taxon>
        <taxon>Chelonia</taxon>
    </lineage>
</organism>
<accession>M7AWA9</accession>